<dbReference type="KEGG" id="ehx:EMIHUDRAFT_46343"/>
<dbReference type="PANTHER" id="PTHR18841">
    <property type="entry name" value="VITELLINE MEMBRANE OUTER LAYER PROTEIN I-RELATED"/>
    <property type="match status" value="1"/>
</dbReference>
<dbReference type="Pfam" id="PF03762">
    <property type="entry name" value="VOMI"/>
    <property type="match status" value="1"/>
</dbReference>
<organism evidence="1 2">
    <name type="scientific">Emiliania huxleyi (strain CCMP1516)</name>
    <dbReference type="NCBI Taxonomy" id="280463"/>
    <lineage>
        <taxon>Eukaryota</taxon>
        <taxon>Haptista</taxon>
        <taxon>Haptophyta</taxon>
        <taxon>Prymnesiophyceae</taxon>
        <taxon>Isochrysidales</taxon>
        <taxon>Noelaerhabdaceae</taxon>
        <taxon>Emiliania</taxon>
    </lineage>
</organism>
<dbReference type="HOGENOM" id="CLU_111176_1_0_1"/>
<dbReference type="Proteomes" id="UP000013827">
    <property type="component" value="Unassembled WGS sequence"/>
</dbReference>
<evidence type="ECO:0000313" key="2">
    <source>
        <dbReference type="Proteomes" id="UP000013827"/>
    </source>
</evidence>
<dbReference type="PaxDb" id="2903-EOD14552"/>
<dbReference type="GO" id="GO:0005615">
    <property type="term" value="C:extracellular space"/>
    <property type="evidence" value="ECO:0007669"/>
    <property type="project" value="TreeGrafter"/>
</dbReference>
<dbReference type="EnsemblProtists" id="EOD23775">
    <property type="protein sequence ID" value="EOD23775"/>
    <property type="gene ID" value="EMIHUDRAFT_46343"/>
</dbReference>
<dbReference type="EnsemblProtists" id="EOD14552">
    <property type="protein sequence ID" value="EOD14552"/>
    <property type="gene ID" value="EMIHUDRAFT_46378"/>
</dbReference>
<evidence type="ECO:0000313" key="1">
    <source>
        <dbReference type="EnsemblProtists" id="EOD23775"/>
    </source>
</evidence>
<dbReference type="RefSeq" id="XP_005766981.1">
    <property type="nucleotide sequence ID" value="XM_005766924.1"/>
</dbReference>
<sequence length="158" mass="16163">SWGDWQAWASCPDGEFAVAMQQRVEGNQGSGDDTGLNAVRMRCSSNCATYGNGYANKGLTANDACCACGGGGPVAFDGFAIKNEPNQGGGDDTGANAVQMYCGSAPSEPSTNAGWGGWSNHVSCPAGKGICGFRIRIEGQGGDDTAMNDIEMKCCDAP</sequence>
<reference evidence="1" key="2">
    <citation type="submission" date="2024-10" db="UniProtKB">
        <authorList>
            <consortium name="EnsemblProtists"/>
        </authorList>
    </citation>
    <scope>IDENTIFICATION</scope>
</reference>
<dbReference type="Gene3D" id="2.100.10.20">
    <property type="entry name" value="Vitelline membrane outer layer protein I (VOMI)"/>
    <property type="match status" value="1"/>
</dbReference>
<keyword evidence="2" id="KW-1185">Reference proteome</keyword>
<dbReference type="KEGG" id="ehx:EMIHUDRAFT_46378"/>
<evidence type="ECO:0008006" key="3">
    <source>
        <dbReference type="Google" id="ProtNLM"/>
    </source>
</evidence>
<dbReference type="PANTHER" id="PTHR18841:SF0">
    <property type="entry name" value="VITELLINE MEMBRANE OUTER LAYER 1 HOMOLOG A-RELATED"/>
    <property type="match status" value="1"/>
</dbReference>
<name>A0A0D3JJU0_EMIH1</name>
<protein>
    <recommendedName>
        <fullName evidence="3">Expansin-like EG45 domain-containing protein</fullName>
    </recommendedName>
</protein>
<dbReference type="eggNOG" id="ENOG502S8X8">
    <property type="taxonomic scope" value="Eukaryota"/>
</dbReference>
<dbReference type="STRING" id="2903.R1EAP1"/>
<proteinExistence type="predicted"/>
<dbReference type="GeneID" id="17260837"/>
<dbReference type="AlphaFoldDB" id="A0A0D3JJU0"/>
<dbReference type="InterPro" id="IPR036706">
    <property type="entry name" value="VOMI_sf"/>
</dbReference>
<dbReference type="RefSeq" id="XP_005776204.1">
    <property type="nucleotide sequence ID" value="XM_005776147.1"/>
</dbReference>
<dbReference type="InterPro" id="IPR005515">
    <property type="entry name" value="VOMI"/>
</dbReference>
<accession>A0A0D3JJU0</accession>
<dbReference type="SUPFAM" id="SSF51092">
    <property type="entry name" value="Vitelline membrane outer protein-I (VMO-I)"/>
    <property type="match status" value="1"/>
</dbReference>
<reference evidence="2" key="1">
    <citation type="journal article" date="2013" name="Nature">
        <title>Pan genome of the phytoplankton Emiliania underpins its global distribution.</title>
        <authorList>
            <person name="Read B.A."/>
            <person name="Kegel J."/>
            <person name="Klute M.J."/>
            <person name="Kuo A."/>
            <person name="Lefebvre S.C."/>
            <person name="Maumus F."/>
            <person name="Mayer C."/>
            <person name="Miller J."/>
            <person name="Monier A."/>
            <person name="Salamov A."/>
            <person name="Young J."/>
            <person name="Aguilar M."/>
            <person name="Claverie J.M."/>
            <person name="Frickenhaus S."/>
            <person name="Gonzalez K."/>
            <person name="Herman E.K."/>
            <person name="Lin Y.C."/>
            <person name="Napier J."/>
            <person name="Ogata H."/>
            <person name="Sarno A.F."/>
            <person name="Shmutz J."/>
            <person name="Schroeder D."/>
            <person name="de Vargas C."/>
            <person name="Verret F."/>
            <person name="von Dassow P."/>
            <person name="Valentin K."/>
            <person name="Van de Peer Y."/>
            <person name="Wheeler G."/>
            <person name="Dacks J.B."/>
            <person name="Delwiche C.F."/>
            <person name="Dyhrman S.T."/>
            <person name="Glockner G."/>
            <person name="John U."/>
            <person name="Richards T."/>
            <person name="Worden A.Z."/>
            <person name="Zhang X."/>
            <person name="Grigoriev I.V."/>
            <person name="Allen A.E."/>
            <person name="Bidle K."/>
            <person name="Borodovsky M."/>
            <person name="Bowler C."/>
            <person name="Brownlee C."/>
            <person name="Cock J.M."/>
            <person name="Elias M."/>
            <person name="Gladyshev V.N."/>
            <person name="Groth M."/>
            <person name="Guda C."/>
            <person name="Hadaegh A."/>
            <person name="Iglesias-Rodriguez M.D."/>
            <person name="Jenkins J."/>
            <person name="Jones B.M."/>
            <person name="Lawson T."/>
            <person name="Leese F."/>
            <person name="Lindquist E."/>
            <person name="Lobanov A."/>
            <person name="Lomsadze A."/>
            <person name="Malik S.B."/>
            <person name="Marsh M.E."/>
            <person name="Mackinder L."/>
            <person name="Mock T."/>
            <person name="Mueller-Roeber B."/>
            <person name="Pagarete A."/>
            <person name="Parker M."/>
            <person name="Probert I."/>
            <person name="Quesneville H."/>
            <person name="Raines C."/>
            <person name="Rensing S.A."/>
            <person name="Riano-Pachon D.M."/>
            <person name="Richier S."/>
            <person name="Rokitta S."/>
            <person name="Shiraiwa Y."/>
            <person name="Soanes D.M."/>
            <person name="van der Giezen M."/>
            <person name="Wahlund T.M."/>
            <person name="Williams B."/>
            <person name="Wilson W."/>
            <person name="Wolfe G."/>
            <person name="Wurch L.L."/>
        </authorList>
    </citation>
    <scope>NUCLEOTIDE SEQUENCE</scope>
</reference>
<dbReference type="GeneID" id="17269322"/>